<organism evidence="2 3">
    <name type="scientific">Pseudonocardia cypriaca</name>
    <dbReference type="NCBI Taxonomy" id="882449"/>
    <lineage>
        <taxon>Bacteria</taxon>
        <taxon>Bacillati</taxon>
        <taxon>Actinomycetota</taxon>
        <taxon>Actinomycetes</taxon>
        <taxon>Pseudonocardiales</taxon>
        <taxon>Pseudonocardiaceae</taxon>
        <taxon>Pseudonocardia</taxon>
    </lineage>
</organism>
<accession>A0A543FUU0</accession>
<keyword evidence="1" id="KW-1133">Transmembrane helix</keyword>
<evidence type="ECO:0000313" key="3">
    <source>
        <dbReference type="Proteomes" id="UP000319818"/>
    </source>
</evidence>
<proteinExistence type="predicted"/>
<evidence type="ECO:0008006" key="4">
    <source>
        <dbReference type="Google" id="ProtNLM"/>
    </source>
</evidence>
<gene>
    <name evidence="2" type="ORF">FB388_4790</name>
</gene>
<dbReference type="AlphaFoldDB" id="A0A543FUU0"/>
<evidence type="ECO:0000256" key="1">
    <source>
        <dbReference type="SAM" id="Phobius"/>
    </source>
</evidence>
<name>A0A543FUU0_9PSEU</name>
<keyword evidence="1" id="KW-0472">Membrane</keyword>
<feature type="transmembrane region" description="Helical" evidence="1">
    <location>
        <begin position="20"/>
        <end position="38"/>
    </location>
</feature>
<protein>
    <recommendedName>
        <fullName evidence="4">MYXO-CTERM domain-containing protein</fullName>
    </recommendedName>
</protein>
<evidence type="ECO:0000313" key="2">
    <source>
        <dbReference type="EMBL" id="TQM37573.1"/>
    </source>
</evidence>
<reference evidence="2 3" key="1">
    <citation type="submission" date="2019-06" db="EMBL/GenBank/DDBJ databases">
        <title>Sequencing the genomes of 1000 actinobacteria strains.</title>
        <authorList>
            <person name="Klenk H.-P."/>
        </authorList>
    </citation>
    <scope>NUCLEOTIDE SEQUENCE [LARGE SCALE GENOMIC DNA]</scope>
    <source>
        <strain evidence="2 3">DSM 45511</strain>
    </source>
</reference>
<dbReference type="EMBL" id="VFPH01000002">
    <property type="protein sequence ID" value="TQM37573.1"/>
    <property type="molecule type" value="Genomic_DNA"/>
</dbReference>
<keyword evidence="3" id="KW-1185">Reference proteome</keyword>
<comment type="caution">
    <text evidence="2">The sequence shown here is derived from an EMBL/GenBank/DDBJ whole genome shotgun (WGS) entry which is preliminary data.</text>
</comment>
<keyword evidence="1" id="KW-0812">Transmembrane</keyword>
<dbReference type="Proteomes" id="UP000319818">
    <property type="component" value="Unassembled WGS sequence"/>
</dbReference>
<sequence length="41" mass="4371">MTVYLLAHESHSHGPDLGLIALLVAAAVLVLLLAVRALRRP</sequence>
<dbReference type="RefSeq" id="WP_281290459.1">
    <property type="nucleotide sequence ID" value="NZ_VFPH01000002.1"/>
</dbReference>